<evidence type="ECO:0000256" key="1">
    <source>
        <dbReference type="SAM" id="SignalP"/>
    </source>
</evidence>
<dbReference type="AlphaFoldDB" id="A0A0D7V388"/>
<organism evidence="2 3">
    <name type="scientific">Vreelandella aquamarina</name>
    <dbReference type="NCBI Taxonomy" id="77097"/>
    <lineage>
        <taxon>Bacteria</taxon>
        <taxon>Pseudomonadati</taxon>
        <taxon>Pseudomonadota</taxon>
        <taxon>Gammaproteobacteria</taxon>
        <taxon>Oceanospirillales</taxon>
        <taxon>Halomonadaceae</taxon>
        <taxon>Vreelandella</taxon>
    </lineage>
</organism>
<dbReference type="PROSITE" id="PS51257">
    <property type="entry name" value="PROKAR_LIPOPROTEIN"/>
    <property type="match status" value="1"/>
</dbReference>
<evidence type="ECO:0008006" key="4">
    <source>
        <dbReference type="Google" id="ProtNLM"/>
    </source>
</evidence>
<name>A0A0D7V388_9GAMM</name>
<dbReference type="OrthoDB" id="6190737at2"/>
<keyword evidence="1" id="KW-0732">Signal</keyword>
<dbReference type="RefSeq" id="WP_044628640.1">
    <property type="nucleotide sequence ID" value="NZ_AP022821.1"/>
</dbReference>
<evidence type="ECO:0000313" key="2">
    <source>
        <dbReference type="EMBL" id="BCA93539.1"/>
    </source>
</evidence>
<reference evidence="2 3" key="1">
    <citation type="submission" date="2020-02" db="EMBL/GenBank/DDBJ databases">
        <title>Complete Genome Sequence of Halomonas meridiana strain BAA-801, Isolated from Deep Sea Thermal Vent.</title>
        <authorList>
            <person name="Takahashi Y."/>
            <person name="Takahashi H."/>
            <person name="Galipon J."/>
            <person name="Arakawa K."/>
        </authorList>
    </citation>
    <scope>NUCLEOTIDE SEQUENCE [LARGE SCALE GENOMIC DNA]</scope>
    <source>
        <strain evidence="2 3">Slthf1</strain>
    </source>
</reference>
<accession>A0A0D7V388</accession>
<sequence>MTKLKTICFAVTTAALAGCAAMPRHYDDESSRALNLARAGGVYDQDLRNSPDGTRSYRKGLLVSALDLASLATSLDAPLRHLTGTQTLLFNATDIMMTPDNPSARPSLMGWMPESLAANEDDAYDHYVAVVDEAITQAGESMAITATKLTDVKTPEIDGHPLMLWSVTAERYGCADSNCIIAYNIQQPNHWKTPSYVIGGEADSYNIAANHPEKYSRLVFRQSGHELTFPVDEFYGAVSAGMPPWIVMYFPPNTVIQDGEPLPYPVLYEQGQQLMFREPDHE</sequence>
<dbReference type="Proteomes" id="UP000503197">
    <property type="component" value="Chromosome"/>
</dbReference>
<evidence type="ECO:0000313" key="3">
    <source>
        <dbReference type="Proteomes" id="UP000503197"/>
    </source>
</evidence>
<protein>
    <recommendedName>
        <fullName evidence="4">Lipoprotein</fullName>
    </recommendedName>
</protein>
<feature type="signal peptide" evidence="1">
    <location>
        <begin position="1"/>
        <end position="20"/>
    </location>
</feature>
<dbReference type="EMBL" id="AP022821">
    <property type="protein sequence ID" value="BCA93539.1"/>
    <property type="molecule type" value="Genomic_DNA"/>
</dbReference>
<feature type="chain" id="PRO_5041160092" description="Lipoprotein" evidence="1">
    <location>
        <begin position="21"/>
        <end position="282"/>
    </location>
</feature>
<gene>
    <name evidence="2" type="ORF">HMSLTHF_33140</name>
</gene>
<proteinExistence type="predicted"/>